<accession>A0AAV9W913</accession>
<evidence type="ECO:0000313" key="2">
    <source>
        <dbReference type="Proteomes" id="UP001370758"/>
    </source>
</evidence>
<keyword evidence="2" id="KW-1185">Reference proteome</keyword>
<gene>
    <name evidence="1" type="ORF">TWF481_008750</name>
</gene>
<evidence type="ECO:0008006" key="3">
    <source>
        <dbReference type="Google" id="ProtNLM"/>
    </source>
</evidence>
<organism evidence="1 2">
    <name type="scientific">Arthrobotrys musiformis</name>
    <dbReference type="NCBI Taxonomy" id="47236"/>
    <lineage>
        <taxon>Eukaryota</taxon>
        <taxon>Fungi</taxon>
        <taxon>Dikarya</taxon>
        <taxon>Ascomycota</taxon>
        <taxon>Pezizomycotina</taxon>
        <taxon>Orbiliomycetes</taxon>
        <taxon>Orbiliales</taxon>
        <taxon>Orbiliaceae</taxon>
        <taxon>Arthrobotrys</taxon>
    </lineage>
</organism>
<dbReference type="AlphaFoldDB" id="A0AAV9W913"/>
<evidence type="ECO:0000313" key="1">
    <source>
        <dbReference type="EMBL" id="KAK6503746.1"/>
    </source>
</evidence>
<dbReference type="Proteomes" id="UP001370758">
    <property type="component" value="Unassembled WGS sequence"/>
</dbReference>
<comment type="caution">
    <text evidence="1">The sequence shown here is derived from an EMBL/GenBank/DDBJ whole genome shotgun (WGS) entry which is preliminary data.</text>
</comment>
<sequence>MTIKLLDLLSPSQPILYTSIFSFLDPPDIVRLLATCRSLQLFKYELWNINRSLRRFVDDPLAFRSLMARHNALVSGSHALQFLARVKWPESDLDVYITGNEGLVAFADHLVEKEGYNFSPYQWQSKETRTAIPNREEERDAFVKDIFENADPNWDPADDTSSERALYLTTDINGVFNFIHPSNKNRKIQLISARGVPLNAILADYYASHIFNIFTWNRAYSFFPYHTFGKKQAYYTQILKGSAQKGVEKYQERGFEFKHYGSFHKCVKNCPFRPHRRVGDKYSWVLDLDTYGVDDSEVSVPQDVLETNTWGMKMHYSWWSKDENKRMFRSGRHMDIQYSLLYSEFEPRRGFSVCSTFRHARIVDNHSVSWMNFIQTMQSTTGGLDQYLIKFAGSKPKDWKTPDLESKEFWMDNEFASWYQFWENSLMPYDNVWKWQYPMLDGSTETFMGGIAQQEHVDPEWVECGSS</sequence>
<reference evidence="1 2" key="1">
    <citation type="submission" date="2023-08" db="EMBL/GenBank/DDBJ databases">
        <authorList>
            <person name="Palmer J.M."/>
        </authorList>
    </citation>
    <scope>NUCLEOTIDE SEQUENCE [LARGE SCALE GENOMIC DNA]</scope>
    <source>
        <strain evidence="1 2">TWF481</strain>
    </source>
</reference>
<dbReference type="EMBL" id="JAVHJL010000005">
    <property type="protein sequence ID" value="KAK6503746.1"/>
    <property type="molecule type" value="Genomic_DNA"/>
</dbReference>
<protein>
    <recommendedName>
        <fullName evidence="3">F-box domain-containing protein</fullName>
    </recommendedName>
</protein>
<dbReference type="CDD" id="cd09917">
    <property type="entry name" value="F-box_SF"/>
    <property type="match status" value="1"/>
</dbReference>
<proteinExistence type="predicted"/>
<name>A0AAV9W913_9PEZI</name>